<evidence type="ECO:0000313" key="2">
    <source>
        <dbReference type="Proteomes" id="UP000296159"/>
    </source>
</evidence>
<dbReference type="EMBL" id="QDKH01000020">
    <property type="protein sequence ID" value="PWC12951.1"/>
    <property type="molecule type" value="Genomic_DNA"/>
</dbReference>
<dbReference type="RefSeq" id="WP_136167448.1">
    <property type="nucleotide sequence ID" value="NZ_KZ819085.1"/>
</dbReference>
<reference evidence="1 2" key="1">
    <citation type="submission" date="2018-04" db="EMBL/GenBank/DDBJ databases">
        <title>Brenneria corticis sp.nov.</title>
        <authorList>
            <person name="Li Y."/>
        </authorList>
    </citation>
    <scope>NUCLEOTIDE SEQUENCE [LARGE SCALE GENOMIC DNA]</scope>
    <source>
        <strain evidence="1 2">CFCC 11842</strain>
    </source>
</reference>
<comment type="caution">
    <text evidence="1">The sequence shown here is derived from an EMBL/GenBank/DDBJ whole genome shotgun (WGS) entry which is preliminary data.</text>
</comment>
<organism evidence="1 2">
    <name type="scientific">Brenneria corticis</name>
    <dbReference type="NCBI Taxonomy" id="2173106"/>
    <lineage>
        <taxon>Bacteria</taxon>
        <taxon>Pseudomonadati</taxon>
        <taxon>Pseudomonadota</taxon>
        <taxon>Gammaproteobacteria</taxon>
        <taxon>Enterobacterales</taxon>
        <taxon>Pectobacteriaceae</taxon>
        <taxon>Brenneria</taxon>
    </lineage>
</organism>
<protein>
    <submittedName>
        <fullName evidence="1">DUF4222 domain-containing protein</fullName>
    </submittedName>
</protein>
<dbReference type="Proteomes" id="UP000296159">
    <property type="component" value="Unassembled WGS sequence"/>
</dbReference>
<gene>
    <name evidence="1" type="ORF">DDT56_16090</name>
</gene>
<evidence type="ECO:0000313" key="1">
    <source>
        <dbReference type="EMBL" id="PWC12951.1"/>
    </source>
</evidence>
<dbReference type="AlphaFoldDB" id="A0A2U1TU68"/>
<dbReference type="Pfam" id="PF13973">
    <property type="entry name" value="DUF4222"/>
    <property type="match status" value="1"/>
</dbReference>
<dbReference type="InterPro" id="IPR025317">
    <property type="entry name" value="DUF4222"/>
</dbReference>
<keyword evidence="2" id="KW-1185">Reference proteome</keyword>
<sequence>MRQPQPNDRYQNKNGQRVTVKSTAFNRISFIREGYSSECVYPDSRFLAEFIFMEGGHA</sequence>
<name>A0A2U1TU68_9GAMM</name>
<accession>A0A2U1TU68</accession>
<proteinExistence type="predicted"/>